<organism evidence="5 6">
    <name type="scientific">Hohenbuehelia grisea</name>
    <dbReference type="NCBI Taxonomy" id="104357"/>
    <lineage>
        <taxon>Eukaryota</taxon>
        <taxon>Fungi</taxon>
        <taxon>Dikarya</taxon>
        <taxon>Basidiomycota</taxon>
        <taxon>Agaricomycotina</taxon>
        <taxon>Agaricomycetes</taxon>
        <taxon>Agaricomycetidae</taxon>
        <taxon>Agaricales</taxon>
        <taxon>Pleurotineae</taxon>
        <taxon>Pleurotaceae</taxon>
        <taxon>Hohenbuehelia</taxon>
    </lineage>
</organism>
<gene>
    <name evidence="5" type="ORF">HGRIS_003743</name>
</gene>
<evidence type="ECO:0000256" key="2">
    <source>
        <dbReference type="ARBA" id="ARBA00022679"/>
    </source>
</evidence>
<dbReference type="EMBL" id="JASNQZ010000007">
    <property type="protein sequence ID" value="KAL0954796.1"/>
    <property type="molecule type" value="Genomic_DNA"/>
</dbReference>
<evidence type="ECO:0000256" key="3">
    <source>
        <dbReference type="ARBA" id="ARBA00022691"/>
    </source>
</evidence>
<name>A0ABR3JGF9_9AGAR</name>
<dbReference type="PANTHER" id="PTHR35897">
    <property type="entry name" value="METHYLTRANSFERASE AUSD"/>
    <property type="match status" value="1"/>
</dbReference>
<dbReference type="Gene3D" id="3.40.50.150">
    <property type="entry name" value="Vaccinia Virus protein VP39"/>
    <property type="match status" value="1"/>
</dbReference>
<evidence type="ECO:0000256" key="4">
    <source>
        <dbReference type="ARBA" id="ARBA00038314"/>
    </source>
</evidence>
<dbReference type="Proteomes" id="UP001556367">
    <property type="component" value="Unassembled WGS sequence"/>
</dbReference>
<proteinExistence type="inferred from homology"/>
<evidence type="ECO:0008006" key="7">
    <source>
        <dbReference type="Google" id="ProtNLM"/>
    </source>
</evidence>
<keyword evidence="2" id="KW-0808">Transferase</keyword>
<accession>A0ABR3JGF9</accession>
<evidence type="ECO:0000313" key="5">
    <source>
        <dbReference type="EMBL" id="KAL0954796.1"/>
    </source>
</evidence>
<dbReference type="InterPro" id="IPR051654">
    <property type="entry name" value="Meroterpenoid_MTases"/>
</dbReference>
<protein>
    <recommendedName>
        <fullName evidence="7">Methyltransferase domain-containing protein</fullName>
    </recommendedName>
</protein>
<comment type="similarity">
    <text evidence="4">Belongs to the class I-like SAM-binding methyltransferase superfamily.</text>
</comment>
<keyword evidence="3" id="KW-0949">S-adenosyl-L-methionine</keyword>
<evidence type="ECO:0000313" key="6">
    <source>
        <dbReference type="Proteomes" id="UP001556367"/>
    </source>
</evidence>
<keyword evidence="6" id="KW-1185">Reference proteome</keyword>
<sequence>MISCPTVRPTDFQLSPTIPLVPFNFMLNDSGVVETGRPIYNDAKHKAPLDENLYRPDERVLGFLKAQIGFGIDDDEALKQHIFTVQRKAYDIYGYPCIRQFGFIDPQISELPVYPRVLQLGREREDGILVDIGCGFGTDIRKAVADGFPSKGAIACDLRKEFWDYGHELFKTTEETCPIKFIHENVFDVAAPDPHSPLYTTPSTHILPESLRSLASLSTLRGHISAIHASCFFHLFGENEQLQLAKILASLLSPLPGSVIFGTHAGLPEQGLRMIPRTDVGVFCHSPQSWRQLWDGTVFAKGSVQADAELVEIHGTDSRVTDARNDFKLFRLVWSITRVESSQSYE</sequence>
<evidence type="ECO:0000256" key="1">
    <source>
        <dbReference type="ARBA" id="ARBA00005179"/>
    </source>
</evidence>
<dbReference type="PANTHER" id="PTHR35897:SF1">
    <property type="entry name" value="METHYLTRANSFERASE AUSD"/>
    <property type="match status" value="1"/>
</dbReference>
<dbReference type="SUPFAM" id="SSF53335">
    <property type="entry name" value="S-adenosyl-L-methionine-dependent methyltransferases"/>
    <property type="match status" value="1"/>
</dbReference>
<comment type="pathway">
    <text evidence="1">Secondary metabolite biosynthesis.</text>
</comment>
<reference evidence="6" key="1">
    <citation type="submission" date="2024-06" db="EMBL/GenBank/DDBJ databases">
        <title>Multi-omics analyses provide insights into the biosynthesis of the anticancer antibiotic pleurotin in Hohenbuehelia grisea.</title>
        <authorList>
            <person name="Weaver J.A."/>
            <person name="Alberti F."/>
        </authorList>
    </citation>
    <scope>NUCLEOTIDE SEQUENCE [LARGE SCALE GENOMIC DNA]</scope>
    <source>
        <strain evidence="6">T-177</strain>
    </source>
</reference>
<comment type="caution">
    <text evidence="5">The sequence shown here is derived from an EMBL/GenBank/DDBJ whole genome shotgun (WGS) entry which is preliminary data.</text>
</comment>
<dbReference type="InterPro" id="IPR029063">
    <property type="entry name" value="SAM-dependent_MTases_sf"/>
</dbReference>